<feature type="compositionally biased region" description="Polar residues" evidence="5">
    <location>
        <begin position="613"/>
        <end position="626"/>
    </location>
</feature>
<dbReference type="PROSITE" id="PS51339">
    <property type="entry name" value="PPASE_MYOTUBULARIN"/>
    <property type="match status" value="1"/>
</dbReference>
<reference evidence="11" key="1">
    <citation type="submission" date="2016-06" db="UniProtKB">
        <authorList>
            <consortium name="WormBaseParasite"/>
        </authorList>
    </citation>
    <scope>IDENTIFICATION</scope>
</reference>
<keyword evidence="4" id="KW-0862">Zinc</keyword>
<dbReference type="PROSITE" id="PS00479">
    <property type="entry name" value="ZF_DAG_PE_1"/>
    <property type="match status" value="1"/>
</dbReference>
<dbReference type="GO" id="GO:0046872">
    <property type="term" value="F:metal ion binding"/>
    <property type="evidence" value="ECO:0007669"/>
    <property type="project" value="UniProtKB-KW"/>
</dbReference>
<dbReference type="InterPro" id="IPR001849">
    <property type="entry name" value="PH_domain"/>
</dbReference>
<dbReference type="InterPro" id="IPR011993">
    <property type="entry name" value="PH-like_dom_sf"/>
</dbReference>
<dbReference type="EMBL" id="UZAM01008479">
    <property type="protein sequence ID" value="VDP05137.1"/>
    <property type="molecule type" value="Genomic_DNA"/>
</dbReference>
<dbReference type="Pfam" id="PF00169">
    <property type="entry name" value="PH"/>
    <property type="match status" value="1"/>
</dbReference>
<evidence type="ECO:0000256" key="4">
    <source>
        <dbReference type="ARBA" id="ARBA00022833"/>
    </source>
</evidence>
<keyword evidence="3" id="KW-0479">Metal-binding</keyword>
<dbReference type="OrthoDB" id="5844681at2759"/>
<keyword evidence="2" id="KW-0597">Phosphoprotein</keyword>
<dbReference type="SUPFAM" id="SSF57889">
    <property type="entry name" value="Cysteine-rich domain"/>
    <property type="match status" value="1"/>
</dbReference>
<dbReference type="GO" id="GO:0005737">
    <property type="term" value="C:cytoplasm"/>
    <property type="evidence" value="ECO:0007669"/>
    <property type="project" value="TreeGrafter"/>
</dbReference>
<feature type="domain" description="Myotubularin phosphatase" evidence="8">
    <location>
        <begin position="1"/>
        <end position="414"/>
    </location>
</feature>
<dbReference type="PANTHER" id="PTHR10807">
    <property type="entry name" value="MYOTUBULARIN-RELATED"/>
    <property type="match status" value="1"/>
</dbReference>
<dbReference type="Gene3D" id="3.30.60.20">
    <property type="match status" value="1"/>
</dbReference>
<dbReference type="Pfam" id="PF06602">
    <property type="entry name" value="Myotub-related"/>
    <property type="match status" value="1"/>
</dbReference>
<protein>
    <submittedName>
        <fullName evidence="11">Myotubularin phosphatase domain-containing protein</fullName>
    </submittedName>
</protein>
<name>A0A183IM33_9BILA</name>
<evidence type="ECO:0000313" key="10">
    <source>
        <dbReference type="Proteomes" id="UP000270296"/>
    </source>
</evidence>
<evidence type="ECO:0000256" key="1">
    <source>
        <dbReference type="ARBA" id="ARBA00007471"/>
    </source>
</evidence>
<accession>A0A183IM33</accession>
<evidence type="ECO:0000259" key="8">
    <source>
        <dbReference type="PROSITE" id="PS51339"/>
    </source>
</evidence>
<evidence type="ECO:0000313" key="11">
    <source>
        <dbReference type="WBParaSite" id="SBAD_0000487501-mRNA-1"/>
    </source>
</evidence>
<dbReference type="Proteomes" id="UP000270296">
    <property type="component" value="Unassembled WGS sequence"/>
</dbReference>
<dbReference type="InterPro" id="IPR046349">
    <property type="entry name" value="C1-like_sf"/>
</dbReference>
<dbReference type="Gene3D" id="2.30.29.30">
    <property type="entry name" value="Pleckstrin-homology domain (PH domain)/Phosphotyrosine-binding domain (PTB)"/>
    <property type="match status" value="1"/>
</dbReference>
<proteinExistence type="inferred from homology"/>
<evidence type="ECO:0000259" key="7">
    <source>
        <dbReference type="PROSITE" id="PS50081"/>
    </source>
</evidence>
<dbReference type="PANTHER" id="PTHR10807:SF109">
    <property type="entry name" value="SET DOMAIN BINDING FACTOR, ISOFORM A"/>
    <property type="match status" value="1"/>
</dbReference>
<dbReference type="PROSITE" id="PS50003">
    <property type="entry name" value="PH_DOMAIN"/>
    <property type="match status" value="1"/>
</dbReference>
<feature type="region of interest" description="Disordered" evidence="5">
    <location>
        <begin position="613"/>
        <end position="634"/>
    </location>
</feature>
<dbReference type="GO" id="GO:0016020">
    <property type="term" value="C:membrane"/>
    <property type="evidence" value="ECO:0007669"/>
    <property type="project" value="TreeGrafter"/>
</dbReference>
<dbReference type="CDD" id="cd00029">
    <property type="entry name" value="C1"/>
    <property type="match status" value="1"/>
</dbReference>
<dbReference type="SMART" id="SM00233">
    <property type="entry name" value="PH"/>
    <property type="match status" value="1"/>
</dbReference>
<dbReference type="WBParaSite" id="SBAD_0000487501-mRNA-1">
    <property type="protein sequence ID" value="SBAD_0000487501-mRNA-1"/>
    <property type="gene ID" value="SBAD_0000487501"/>
</dbReference>
<evidence type="ECO:0000256" key="2">
    <source>
        <dbReference type="ARBA" id="ARBA00022553"/>
    </source>
</evidence>
<gene>
    <name evidence="9" type="ORF">SBAD_LOCUS4679</name>
</gene>
<evidence type="ECO:0000313" key="9">
    <source>
        <dbReference type="EMBL" id="VDP05137.1"/>
    </source>
</evidence>
<dbReference type="AlphaFoldDB" id="A0A183IM33"/>
<dbReference type="SUPFAM" id="SSF50729">
    <property type="entry name" value="PH domain-like"/>
    <property type="match status" value="1"/>
</dbReference>
<evidence type="ECO:0000256" key="5">
    <source>
        <dbReference type="SAM" id="MobiDB-lite"/>
    </source>
</evidence>
<dbReference type="InterPro" id="IPR030564">
    <property type="entry name" value="Myotubularin"/>
</dbReference>
<organism evidence="11">
    <name type="scientific">Soboliphyme baturini</name>
    <dbReference type="NCBI Taxonomy" id="241478"/>
    <lineage>
        <taxon>Eukaryota</taxon>
        <taxon>Metazoa</taxon>
        <taxon>Ecdysozoa</taxon>
        <taxon>Nematoda</taxon>
        <taxon>Enoplea</taxon>
        <taxon>Dorylaimia</taxon>
        <taxon>Dioctophymatida</taxon>
        <taxon>Dioctophymatoidea</taxon>
        <taxon>Soboliphymatidae</taxon>
        <taxon>Soboliphyme</taxon>
    </lineage>
</organism>
<dbReference type="InterPro" id="IPR029021">
    <property type="entry name" value="Prot-tyrosine_phosphatase-like"/>
</dbReference>
<comment type="similarity">
    <text evidence="1">Belongs to the protein-tyrosine phosphatase family. Non-receptor class myotubularin subfamily.</text>
</comment>
<dbReference type="PROSITE" id="PS50081">
    <property type="entry name" value="ZF_DAG_PE_2"/>
    <property type="match status" value="1"/>
</dbReference>
<keyword evidence="10" id="KW-1185">Reference proteome</keyword>
<dbReference type="SMART" id="SM00109">
    <property type="entry name" value="C1"/>
    <property type="match status" value="1"/>
</dbReference>
<feature type="domain" description="PH" evidence="6">
    <location>
        <begin position="652"/>
        <end position="755"/>
    </location>
</feature>
<dbReference type="GO" id="GO:0005085">
    <property type="term" value="F:guanyl-nucleotide exchange factor activity"/>
    <property type="evidence" value="ECO:0007669"/>
    <property type="project" value="TreeGrafter"/>
</dbReference>
<reference evidence="9 10" key="2">
    <citation type="submission" date="2018-11" db="EMBL/GenBank/DDBJ databases">
        <authorList>
            <consortium name="Pathogen Informatics"/>
        </authorList>
    </citation>
    <scope>NUCLEOTIDE SEQUENCE [LARGE SCALE GENOMIC DNA]</scope>
</reference>
<dbReference type="Pfam" id="PF00130">
    <property type="entry name" value="C1_1"/>
    <property type="match status" value="1"/>
</dbReference>
<dbReference type="FunFam" id="2.30.29.30:FF:000286">
    <property type="entry name" value="PH-protein kinase domain containing protein"/>
    <property type="match status" value="1"/>
</dbReference>
<feature type="domain" description="Phorbol-ester/DAG-type" evidence="7">
    <location>
        <begin position="560"/>
        <end position="610"/>
    </location>
</feature>
<dbReference type="InterPro" id="IPR002219">
    <property type="entry name" value="PKC_DAG/PE"/>
</dbReference>
<evidence type="ECO:0000259" key="6">
    <source>
        <dbReference type="PROSITE" id="PS50003"/>
    </source>
</evidence>
<dbReference type="SUPFAM" id="SSF52799">
    <property type="entry name" value="(Phosphotyrosine protein) phosphatases II"/>
    <property type="match status" value="1"/>
</dbReference>
<sequence>MSTDSLLSIDSLLLANIDAASSSHCSQQSYTPDVYRKPLSGGSFDAVQKAMAAVRSSGGKSAKMIWNKGTLRANHSNGSSLHSSTFTTNRHSQLSIGSYGSQEALPSAVQIMHRASLYIFGDKNQSKILKLDPKCEFVPVEYPQTHMIKEVFKKFLRAVVPAALPMISDGPYSPLKALEESGWHRQIQSLLHIANAIVDVIDLQNSSVAVCLENGWDATTQVVSISELLLDPFYRTIDGFKVLIEKEWLAFGHRFSHRCNHTASTAASGFAPVFLQFLDVVHQIHVQYPAAFEFNDFYLRFLAFHSSSAYFRTFLLNCESDRVESGLLQFDCKPRPRPEIAVPEDIGGNSSVTGQIPHSLGKASAITNVSIWDYIDEKHRRSCVFYNFLYSKGRYSVLRPQFTLASYDLWEFYTEDPISIGSPYDLEVVETELLERSADRSDNLSDNVSISSTTGHRIIDPGYDSIIHSQPNCFSTLLEEICSLQRELDVLPEHWETVLFKIYLSLEVHEEESAQISFIGEWARWLSRTLHKKSTIELLLRGRMATQALGKLSRIESGQRHNFVKCSFTTPEHCHVCNRIIWGVVRQGLKCSVCDFVCHEKCASVNSLTCNRSKGSDSVSPQSSAISAEESRVPENADDVGSLYSQVLSAETRTHEGYLMKRGALLKAWKQRWFVLDSIQHQLRYYEFMEDSHCKGFIDLGEIIAIGPSVSSPGSPRPADTSYFELRTTRRLYSFMANNSREAQEWIEKIQSCLQ</sequence>
<dbReference type="CDD" id="cd01235">
    <property type="entry name" value="PH_Sbf1_hMTMR5"/>
    <property type="match status" value="1"/>
</dbReference>
<dbReference type="InterPro" id="IPR010569">
    <property type="entry name" value="Myotubularin-like_Pase_dom"/>
</dbReference>
<evidence type="ECO:0000256" key="3">
    <source>
        <dbReference type="ARBA" id="ARBA00022723"/>
    </source>
</evidence>